<dbReference type="Proteomes" id="UP000002484">
    <property type="component" value="Chromosome"/>
</dbReference>
<feature type="region of interest" description="Disordered" evidence="1">
    <location>
        <begin position="90"/>
        <end position="115"/>
    </location>
</feature>
<organism evidence="2 3">
    <name type="scientific">Pseudofrankia inefficax (strain DSM 45817 / CECT 9037 / DDB 130130 / EuI1c)</name>
    <name type="common">Frankia inefficax</name>
    <dbReference type="NCBI Taxonomy" id="298654"/>
    <lineage>
        <taxon>Bacteria</taxon>
        <taxon>Bacillati</taxon>
        <taxon>Actinomycetota</taxon>
        <taxon>Actinomycetes</taxon>
        <taxon>Frankiales</taxon>
        <taxon>Frankiaceae</taxon>
        <taxon>Pseudofrankia</taxon>
    </lineage>
</organism>
<protein>
    <submittedName>
        <fullName evidence="2">Uncharacterized protein</fullName>
    </submittedName>
</protein>
<feature type="compositionally biased region" description="Basic and acidic residues" evidence="1">
    <location>
        <begin position="100"/>
        <end position="109"/>
    </location>
</feature>
<gene>
    <name evidence="2" type="ordered locus">FraEuI1c_5270</name>
</gene>
<proteinExistence type="predicted"/>
<dbReference type="InParanoid" id="E3J865"/>
<evidence type="ECO:0000256" key="1">
    <source>
        <dbReference type="SAM" id="MobiDB-lite"/>
    </source>
</evidence>
<evidence type="ECO:0000313" key="2">
    <source>
        <dbReference type="EMBL" id="ADP83258.1"/>
    </source>
</evidence>
<dbReference type="KEGG" id="fri:FraEuI1c_5270"/>
<accession>E3J865</accession>
<sequence>MPAGFGIGRQKAIQVPWWIVQEPVAGDRQPGPHIHVDYLYVGLIDVGCPVTRTGPRPVFRWVGVDDLPGLDLLDGTRLLATDILDRAAAGHLVPRPARSGRRDEPDPGRRPASRP</sequence>
<dbReference type="EMBL" id="CP002299">
    <property type="protein sequence ID" value="ADP83258.1"/>
    <property type="molecule type" value="Genomic_DNA"/>
</dbReference>
<name>E3J865_PSEI1</name>
<dbReference type="AlphaFoldDB" id="E3J865"/>
<keyword evidence="3" id="KW-1185">Reference proteome</keyword>
<reference evidence="2 3" key="1">
    <citation type="submission" date="2010-10" db="EMBL/GenBank/DDBJ databases">
        <title>Complete sequence of Frankia sp. EuI1c.</title>
        <authorList>
            <consortium name="US DOE Joint Genome Institute"/>
            <person name="Lucas S."/>
            <person name="Copeland A."/>
            <person name="Lapidus A."/>
            <person name="Cheng J.-F."/>
            <person name="Bruce D."/>
            <person name="Goodwin L."/>
            <person name="Pitluck S."/>
            <person name="Chertkov O."/>
            <person name="Detter J.C."/>
            <person name="Han C."/>
            <person name="Tapia R."/>
            <person name="Land M."/>
            <person name="Hauser L."/>
            <person name="Jeffries C."/>
            <person name="Kyrpides N."/>
            <person name="Ivanova N."/>
            <person name="Mikhailova N."/>
            <person name="Beauchemin N."/>
            <person name="Sen A."/>
            <person name="Sur S.A."/>
            <person name="Gtari M."/>
            <person name="Wall L."/>
            <person name="Tisa L."/>
            <person name="Woyke T."/>
        </authorList>
    </citation>
    <scope>NUCLEOTIDE SEQUENCE [LARGE SCALE GENOMIC DNA]</scope>
    <source>
        <strain evidence="3">DSM 45817 / CECT 9037 / EuI1c</strain>
    </source>
</reference>
<dbReference type="HOGENOM" id="CLU_2105399_0_0_11"/>
<evidence type="ECO:0000313" key="3">
    <source>
        <dbReference type="Proteomes" id="UP000002484"/>
    </source>
</evidence>